<keyword evidence="1" id="KW-0472">Membrane</keyword>
<protein>
    <submittedName>
        <fullName evidence="2">MIP06357p</fullName>
    </submittedName>
</protein>
<reference evidence="2" key="1">
    <citation type="submission" date="2009-04" db="EMBL/GenBank/DDBJ databases">
        <authorList>
            <person name="Carlson J."/>
            <person name="Booth B."/>
            <person name="Frise E."/>
            <person name="Sandler J."/>
            <person name="Wan K."/>
            <person name="Yu C."/>
            <person name="Celniker S."/>
        </authorList>
    </citation>
    <scope>NUCLEOTIDE SEQUENCE</scope>
</reference>
<sequence length="81" mass="9962">KYRDKAAFWSFCCTLFRLSFFYGSLDWYIYDRKLEVERMRFCVVKWPRCLDRFRISSANRQRLSVQVVADAAFRMFVDTMF</sequence>
<feature type="non-terminal residue" evidence="2">
    <location>
        <position position="1"/>
    </location>
</feature>
<keyword evidence="1" id="KW-1133">Transmembrane helix</keyword>
<organism evidence="2">
    <name type="scientific">Drosophila melanogaster</name>
    <name type="common">Fruit fly</name>
    <dbReference type="NCBI Taxonomy" id="7227"/>
    <lineage>
        <taxon>Eukaryota</taxon>
        <taxon>Metazoa</taxon>
        <taxon>Ecdysozoa</taxon>
        <taxon>Arthropoda</taxon>
        <taxon>Hexapoda</taxon>
        <taxon>Insecta</taxon>
        <taxon>Pterygota</taxon>
        <taxon>Neoptera</taxon>
        <taxon>Endopterygota</taxon>
        <taxon>Diptera</taxon>
        <taxon>Brachycera</taxon>
        <taxon>Muscomorpha</taxon>
        <taxon>Ephydroidea</taxon>
        <taxon>Drosophilidae</taxon>
        <taxon>Drosophila</taxon>
        <taxon>Sophophora</taxon>
    </lineage>
</organism>
<accession>C1C584</accession>
<dbReference type="AlphaFoldDB" id="C1C584"/>
<proteinExistence type="evidence at transcript level"/>
<dbReference type="EMBL" id="BT082013">
    <property type="protein sequence ID" value="ACO57632.1"/>
    <property type="molecule type" value="mRNA"/>
</dbReference>
<keyword evidence="1" id="KW-0812">Transmembrane</keyword>
<evidence type="ECO:0000313" key="2">
    <source>
        <dbReference type="EMBL" id="ACO57632.1"/>
    </source>
</evidence>
<name>C1C584_DROME</name>
<evidence type="ECO:0000256" key="1">
    <source>
        <dbReference type="SAM" id="Phobius"/>
    </source>
</evidence>
<feature type="transmembrane region" description="Helical" evidence="1">
    <location>
        <begin position="6"/>
        <end position="30"/>
    </location>
</feature>